<dbReference type="EMBL" id="LRGB01005380">
    <property type="protein sequence ID" value="KZS02076.1"/>
    <property type="molecule type" value="Genomic_DNA"/>
</dbReference>
<organism evidence="1 2">
    <name type="scientific">Daphnia magna</name>
    <dbReference type="NCBI Taxonomy" id="35525"/>
    <lineage>
        <taxon>Eukaryota</taxon>
        <taxon>Metazoa</taxon>
        <taxon>Ecdysozoa</taxon>
        <taxon>Arthropoda</taxon>
        <taxon>Crustacea</taxon>
        <taxon>Branchiopoda</taxon>
        <taxon>Diplostraca</taxon>
        <taxon>Cladocera</taxon>
        <taxon>Anomopoda</taxon>
        <taxon>Daphniidae</taxon>
        <taxon>Daphnia</taxon>
    </lineage>
</organism>
<name>A0A164J7U1_9CRUS</name>
<feature type="non-terminal residue" evidence="1">
    <location>
        <position position="1"/>
    </location>
</feature>
<dbReference type="Pfam" id="PF03564">
    <property type="entry name" value="DUF1759"/>
    <property type="match status" value="1"/>
</dbReference>
<accession>A0A164J7U1</accession>
<dbReference type="InterPro" id="IPR005312">
    <property type="entry name" value="DUF1759"/>
</dbReference>
<sequence length="191" mass="21243">AEEAANLAAAPAPTNITPTINVTTATDSSHLPKFNLPEFDGNVLLWNTFWDVFEIEVHEKTKYSGATKFNFLNSRLSGEAKALLNGLVPSNDNYVVAVDLLKKRFGQPAKIIMAHMRALVALTKPGTDRVSLRKFVDNLESHIRGLDALRKKTESYGDLLVCILLDKLPAELRRNLARQSDAAEWDLDTLR</sequence>
<dbReference type="PANTHER" id="PTHR22954">
    <property type="entry name" value="RETROVIRAL PROTEASE-RELATED"/>
    <property type="match status" value="1"/>
</dbReference>
<reference evidence="1 2" key="1">
    <citation type="submission" date="2016-03" db="EMBL/GenBank/DDBJ databases">
        <title>EvidentialGene: Evidence-directed Construction of Genes on Genomes.</title>
        <authorList>
            <person name="Gilbert D.G."/>
            <person name="Choi J.-H."/>
            <person name="Mockaitis K."/>
            <person name="Colbourne J."/>
            <person name="Pfrender M."/>
        </authorList>
    </citation>
    <scope>NUCLEOTIDE SEQUENCE [LARGE SCALE GENOMIC DNA]</scope>
    <source>
        <strain evidence="1 2">Xinb3</strain>
        <tissue evidence="1">Complete organism</tissue>
    </source>
</reference>
<gene>
    <name evidence="1" type="ORF">APZ42_001028</name>
</gene>
<dbReference type="Proteomes" id="UP000076858">
    <property type="component" value="Unassembled WGS sequence"/>
</dbReference>
<dbReference type="AlphaFoldDB" id="A0A164J7U1"/>
<evidence type="ECO:0000313" key="2">
    <source>
        <dbReference type="Proteomes" id="UP000076858"/>
    </source>
</evidence>
<proteinExistence type="predicted"/>
<protein>
    <submittedName>
        <fullName evidence="1">Uncharacterized protein</fullName>
    </submittedName>
</protein>
<evidence type="ECO:0000313" key="1">
    <source>
        <dbReference type="EMBL" id="KZS02076.1"/>
    </source>
</evidence>
<comment type="caution">
    <text evidence="1">The sequence shown here is derived from an EMBL/GenBank/DDBJ whole genome shotgun (WGS) entry which is preliminary data.</text>
</comment>
<keyword evidence="2" id="KW-1185">Reference proteome</keyword>
<feature type="non-terminal residue" evidence="1">
    <location>
        <position position="191"/>
    </location>
</feature>
<dbReference type="PANTHER" id="PTHR22954:SF3">
    <property type="entry name" value="PROTEIN CBG08539"/>
    <property type="match status" value="1"/>
</dbReference>
<dbReference type="OrthoDB" id="8048386at2759"/>
<dbReference type="STRING" id="35525.A0A164J7U1"/>